<organism evidence="6 7">
    <name type="scientific">Roseimaritima multifibrata</name>
    <dbReference type="NCBI Taxonomy" id="1930274"/>
    <lineage>
        <taxon>Bacteria</taxon>
        <taxon>Pseudomonadati</taxon>
        <taxon>Planctomycetota</taxon>
        <taxon>Planctomycetia</taxon>
        <taxon>Pirellulales</taxon>
        <taxon>Pirellulaceae</taxon>
        <taxon>Roseimaritima</taxon>
    </lineage>
</organism>
<reference evidence="6 7" key="1">
    <citation type="submission" date="2019-02" db="EMBL/GenBank/DDBJ databases">
        <title>Deep-cultivation of Planctomycetes and their phenomic and genomic characterization uncovers novel biology.</title>
        <authorList>
            <person name="Wiegand S."/>
            <person name="Jogler M."/>
            <person name="Boedeker C."/>
            <person name="Pinto D."/>
            <person name="Vollmers J."/>
            <person name="Rivas-Marin E."/>
            <person name="Kohn T."/>
            <person name="Peeters S.H."/>
            <person name="Heuer A."/>
            <person name="Rast P."/>
            <person name="Oberbeckmann S."/>
            <person name="Bunk B."/>
            <person name="Jeske O."/>
            <person name="Meyerdierks A."/>
            <person name="Storesund J.E."/>
            <person name="Kallscheuer N."/>
            <person name="Luecker S."/>
            <person name="Lage O.M."/>
            <person name="Pohl T."/>
            <person name="Merkel B.J."/>
            <person name="Hornburger P."/>
            <person name="Mueller R.-W."/>
            <person name="Bruemmer F."/>
            <person name="Labrenz M."/>
            <person name="Spormann A.M."/>
            <person name="Op den Camp H."/>
            <person name="Overmann J."/>
            <person name="Amann R."/>
            <person name="Jetten M.S.M."/>
            <person name="Mascher T."/>
            <person name="Medema M.H."/>
            <person name="Devos D.P."/>
            <person name="Kaster A.-K."/>
            <person name="Ovreas L."/>
            <person name="Rohde M."/>
            <person name="Galperin M.Y."/>
            <person name="Jogler C."/>
        </authorList>
    </citation>
    <scope>NUCLEOTIDE SEQUENCE [LARGE SCALE GENOMIC DNA]</scope>
    <source>
        <strain evidence="6 7">FF011L</strain>
    </source>
</reference>
<dbReference type="Gene3D" id="3.40.50.2300">
    <property type="match status" value="1"/>
</dbReference>
<dbReference type="GO" id="GO:0005829">
    <property type="term" value="C:cytosol"/>
    <property type="evidence" value="ECO:0007669"/>
    <property type="project" value="TreeGrafter"/>
</dbReference>
<dbReference type="GO" id="GO:0000160">
    <property type="term" value="P:phosphorelay signal transduction system"/>
    <property type="evidence" value="ECO:0007669"/>
    <property type="project" value="InterPro"/>
</dbReference>
<evidence type="ECO:0000256" key="4">
    <source>
        <dbReference type="SAM" id="MobiDB-lite"/>
    </source>
</evidence>
<dbReference type="InterPro" id="IPR050625">
    <property type="entry name" value="ParA/MinD_ATPase"/>
</dbReference>
<feature type="region of interest" description="Disordered" evidence="4">
    <location>
        <begin position="378"/>
        <end position="409"/>
    </location>
</feature>
<dbReference type="RefSeq" id="WP_145350329.1">
    <property type="nucleotide sequence ID" value="NZ_CP036262.1"/>
</dbReference>
<dbReference type="CDD" id="cd03111">
    <property type="entry name" value="CpaE-like"/>
    <property type="match status" value="1"/>
</dbReference>
<comment type="caution">
    <text evidence="3">Lacks conserved residue(s) required for the propagation of feature annotation.</text>
</comment>
<dbReference type="PANTHER" id="PTHR43384:SF6">
    <property type="entry name" value="SEPTUM SITE-DETERMINING PROTEIN MIND HOMOLOG, CHLOROPLASTIC"/>
    <property type="match status" value="1"/>
</dbReference>
<evidence type="ECO:0000256" key="2">
    <source>
        <dbReference type="ARBA" id="ARBA00022840"/>
    </source>
</evidence>
<dbReference type="KEGG" id="rml:FF011L_08470"/>
<sequence>MSNVLRLAIVDPDDGSRESLKSLLLGMDTVWLEAECSRYEFFADVVEQTTPDVGVVALDTSSEKGIELIAELSASHPDCALLAASSSTDGHLILKTMRAGAREFITLPINAEDLVSALGRVGRQRFGESDGKTRSCEVIAIAGATGGVGSTSLAVNMACVLATQPGTSVALVDLDMALGDADVFLDAIPDYTLADVAQNISRLDIQLLKRSLTKHSSGLYLLPRPVELKDAAVINAESLRKVLGLLKASFTHLIFDLSKSYSSLDMTILEEADHAILVTQLDLPCLRNVVRLMMSFEETNNLKEKTKIVVNRAGLDTGGISLKKAKETMGRDVFAQLPNDYRTMVEVRNNGVPLITQAPKAGITQAVRDLVHNLVGESTASPDAADADAKGEEGTKGVWQKFWPVGQKK</sequence>
<evidence type="ECO:0000256" key="1">
    <source>
        <dbReference type="ARBA" id="ARBA00022741"/>
    </source>
</evidence>
<proteinExistence type="predicted"/>
<dbReference type="GO" id="GO:0005524">
    <property type="term" value="F:ATP binding"/>
    <property type="evidence" value="ECO:0007669"/>
    <property type="project" value="UniProtKB-KW"/>
</dbReference>
<keyword evidence="2" id="KW-0067">ATP-binding</keyword>
<evidence type="ECO:0000313" key="7">
    <source>
        <dbReference type="Proteomes" id="UP000320672"/>
    </source>
</evidence>
<dbReference type="Proteomes" id="UP000320672">
    <property type="component" value="Chromosome"/>
</dbReference>
<dbReference type="AlphaFoldDB" id="A0A517MB88"/>
<evidence type="ECO:0000313" key="6">
    <source>
        <dbReference type="EMBL" id="QDS92111.1"/>
    </source>
</evidence>
<gene>
    <name evidence="6" type="primary">minD_2</name>
    <name evidence="6" type="ORF">FF011L_08470</name>
</gene>
<dbReference type="InterPro" id="IPR025669">
    <property type="entry name" value="AAA_dom"/>
</dbReference>
<dbReference type="Pfam" id="PF00072">
    <property type="entry name" value="Response_reg"/>
    <property type="match status" value="1"/>
</dbReference>
<protein>
    <submittedName>
        <fullName evidence="6">Septum site-determining protein MinD</fullName>
    </submittedName>
</protein>
<dbReference type="InterPro" id="IPR011006">
    <property type="entry name" value="CheY-like_superfamily"/>
</dbReference>
<dbReference type="EMBL" id="CP036262">
    <property type="protein sequence ID" value="QDS92111.1"/>
    <property type="molecule type" value="Genomic_DNA"/>
</dbReference>
<evidence type="ECO:0000259" key="5">
    <source>
        <dbReference type="PROSITE" id="PS50110"/>
    </source>
</evidence>
<dbReference type="InterPro" id="IPR001789">
    <property type="entry name" value="Sig_transdc_resp-reg_receiver"/>
</dbReference>
<dbReference type="InterPro" id="IPR027417">
    <property type="entry name" value="P-loop_NTPase"/>
</dbReference>
<dbReference type="GO" id="GO:0051782">
    <property type="term" value="P:negative regulation of cell division"/>
    <property type="evidence" value="ECO:0007669"/>
    <property type="project" value="TreeGrafter"/>
</dbReference>
<evidence type="ECO:0000256" key="3">
    <source>
        <dbReference type="PROSITE-ProRule" id="PRU00169"/>
    </source>
</evidence>
<dbReference type="OrthoDB" id="9768734at2"/>
<keyword evidence="7" id="KW-1185">Reference proteome</keyword>
<dbReference type="SUPFAM" id="SSF52172">
    <property type="entry name" value="CheY-like"/>
    <property type="match status" value="1"/>
</dbReference>
<dbReference type="PROSITE" id="PS50110">
    <property type="entry name" value="RESPONSE_REGULATORY"/>
    <property type="match status" value="1"/>
</dbReference>
<feature type="domain" description="Response regulatory" evidence="5">
    <location>
        <begin position="6"/>
        <end position="122"/>
    </location>
</feature>
<name>A0A517MB88_9BACT</name>
<dbReference type="GO" id="GO:0009898">
    <property type="term" value="C:cytoplasmic side of plasma membrane"/>
    <property type="evidence" value="ECO:0007669"/>
    <property type="project" value="TreeGrafter"/>
</dbReference>
<accession>A0A517MB88</accession>
<dbReference type="Gene3D" id="3.40.50.300">
    <property type="entry name" value="P-loop containing nucleotide triphosphate hydrolases"/>
    <property type="match status" value="1"/>
</dbReference>
<dbReference type="SUPFAM" id="SSF52540">
    <property type="entry name" value="P-loop containing nucleoside triphosphate hydrolases"/>
    <property type="match status" value="1"/>
</dbReference>
<dbReference type="GO" id="GO:0016887">
    <property type="term" value="F:ATP hydrolysis activity"/>
    <property type="evidence" value="ECO:0007669"/>
    <property type="project" value="TreeGrafter"/>
</dbReference>
<dbReference type="Pfam" id="PF13614">
    <property type="entry name" value="AAA_31"/>
    <property type="match status" value="1"/>
</dbReference>
<dbReference type="PANTHER" id="PTHR43384">
    <property type="entry name" value="SEPTUM SITE-DETERMINING PROTEIN MIND HOMOLOG, CHLOROPLASTIC-RELATED"/>
    <property type="match status" value="1"/>
</dbReference>
<keyword evidence="1" id="KW-0547">Nucleotide-binding</keyword>